<comment type="similarity">
    <text evidence="7">Belongs to the shikimate dehydrogenase family.</text>
</comment>
<sequence length="287" mass="31836">MEITGYTRMAAVIATPIKHSLSPFIHNLAFKETGENGVYLAWEVNEKDLIQVLHNIRSLNMYGVNLSMPYKSLAMWFPENLSERAKLIGAINTIVNEDGKLTGHNTDGIGFFKSLEDENFFPEDKVITILGGGGAALAIITEAALKKAKKINVFARKSPSYNLLAKKIQTLSSLIGTEIQLFDLNDQNLLNGLLNESQLFINATSVGMDGSSIPINDDIQIESNLLVADVIYKSKVTPLLRWADSQNLRRVNGLGMLVYQAAESFKLWTGKDMPVKLIKDELSKKLY</sequence>
<dbReference type="HAMAP" id="MF_00222">
    <property type="entry name" value="Shikimate_DH_AroE"/>
    <property type="match status" value="1"/>
</dbReference>
<dbReference type="CDD" id="cd01065">
    <property type="entry name" value="NAD_bind_Shikimate_DH"/>
    <property type="match status" value="1"/>
</dbReference>
<evidence type="ECO:0000259" key="8">
    <source>
        <dbReference type="Pfam" id="PF08501"/>
    </source>
</evidence>
<dbReference type="Gene3D" id="3.40.50.10860">
    <property type="entry name" value="Leucine Dehydrogenase, chain A, domain 1"/>
    <property type="match status" value="1"/>
</dbReference>
<dbReference type="AlphaFoldDB" id="A0A841C954"/>
<evidence type="ECO:0000256" key="6">
    <source>
        <dbReference type="ARBA" id="ARBA00023141"/>
    </source>
</evidence>
<dbReference type="GO" id="GO:0008652">
    <property type="term" value="P:amino acid biosynthetic process"/>
    <property type="evidence" value="ECO:0007669"/>
    <property type="project" value="UniProtKB-KW"/>
</dbReference>
<dbReference type="Pfam" id="PF18317">
    <property type="entry name" value="SDH_C"/>
    <property type="match status" value="1"/>
</dbReference>
<feature type="binding site" evidence="7">
    <location>
        <position position="253"/>
    </location>
    <ligand>
        <name>NADP(+)</name>
        <dbReference type="ChEBI" id="CHEBI:58349"/>
    </ligand>
</feature>
<comment type="caution">
    <text evidence="10">The sequence shown here is derived from an EMBL/GenBank/DDBJ whole genome shotgun (WGS) entry which is preliminary data.</text>
</comment>
<dbReference type="InterPro" id="IPR036291">
    <property type="entry name" value="NAD(P)-bd_dom_sf"/>
</dbReference>
<evidence type="ECO:0000256" key="5">
    <source>
        <dbReference type="ARBA" id="ARBA00023002"/>
    </source>
</evidence>
<feature type="binding site" evidence="7">
    <location>
        <position position="67"/>
    </location>
    <ligand>
        <name>shikimate</name>
        <dbReference type="ChEBI" id="CHEBI:36208"/>
    </ligand>
</feature>
<dbReference type="GO" id="GO:0009073">
    <property type="term" value="P:aromatic amino acid family biosynthetic process"/>
    <property type="evidence" value="ECO:0007669"/>
    <property type="project" value="UniProtKB-KW"/>
</dbReference>
<feature type="domain" description="Shikimate dehydrogenase substrate binding N-terminal" evidence="8">
    <location>
        <begin position="12"/>
        <end position="94"/>
    </location>
</feature>
<dbReference type="EMBL" id="JACHHV010000015">
    <property type="protein sequence ID" value="MBB5888122.1"/>
    <property type="molecule type" value="Genomic_DNA"/>
</dbReference>
<comment type="subunit">
    <text evidence="7">Homodimer.</text>
</comment>
<keyword evidence="4 7" id="KW-0521">NADP</keyword>
<comment type="pathway">
    <text evidence="1 7">Metabolic intermediate biosynthesis; chorismate biosynthesis; chorismate from D-erythrose 4-phosphate and phosphoenolpyruvate: step 4/7.</text>
</comment>
<evidence type="ECO:0000256" key="3">
    <source>
        <dbReference type="ARBA" id="ARBA00022605"/>
    </source>
</evidence>
<reference evidence="10 11" key="1">
    <citation type="submission" date="2020-08" db="EMBL/GenBank/DDBJ databases">
        <title>Genomic Encyclopedia of Type Strains, Phase IV (KMG-IV): sequencing the most valuable type-strain genomes for metagenomic binning, comparative biology and taxonomic classification.</title>
        <authorList>
            <person name="Goeker M."/>
        </authorList>
    </citation>
    <scope>NUCLEOTIDE SEQUENCE [LARGE SCALE GENOMIC DNA]</scope>
    <source>
        <strain evidence="10 11">DSM 14925</strain>
    </source>
</reference>
<feature type="binding site" evidence="7">
    <location>
        <begin position="20"/>
        <end position="22"/>
    </location>
    <ligand>
        <name>shikimate</name>
        <dbReference type="ChEBI" id="CHEBI:36208"/>
    </ligand>
</feature>
<gene>
    <name evidence="7" type="primary">aroE</name>
    <name evidence="10" type="ORF">HNQ37_001014</name>
</gene>
<evidence type="ECO:0000256" key="4">
    <source>
        <dbReference type="ARBA" id="ARBA00022857"/>
    </source>
</evidence>
<dbReference type="EC" id="1.1.1.25" evidence="2 7"/>
<dbReference type="PANTHER" id="PTHR21089">
    <property type="entry name" value="SHIKIMATE DEHYDROGENASE"/>
    <property type="match status" value="1"/>
</dbReference>
<dbReference type="PANTHER" id="PTHR21089:SF1">
    <property type="entry name" value="BIFUNCTIONAL 3-DEHYDROQUINATE DEHYDRATASE_SHIKIMATE DEHYDROGENASE, CHLOROPLASTIC"/>
    <property type="match status" value="1"/>
</dbReference>
<evidence type="ECO:0000313" key="10">
    <source>
        <dbReference type="EMBL" id="MBB5888122.1"/>
    </source>
</evidence>
<dbReference type="InterPro" id="IPR011342">
    <property type="entry name" value="Shikimate_DH"/>
</dbReference>
<protein>
    <recommendedName>
        <fullName evidence="2 7">Shikimate dehydrogenase (NADP(+))</fullName>
        <shortName evidence="7">SDH</shortName>
        <ecNumber evidence="2 7">1.1.1.25</ecNumber>
    </recommendedName>
</protein>
<dbReference type="InterPro" id="IPR022893">
    <property type="entry name" value="Shikimate_DH_fam"/>
</dbReference>
<dbReference type="SUPFAM" id="SSF51735">
    <property type="entry name" value="NAD(P)-binding Rossmann-fold domains"/>
    <property type="match status" value="1"/>
</dbReference>
<feature type="binding site" evidence="7">
    <location>
        <position position="83"/>
    </location>
    <ligand>
        <name>NADP(+)</name>
        <dbReference type="ChEBI" id="CHEBI:58349"/>
    </ligand>
</feature>
<evidence type="ECO:0000256" key="1">
    <source>
        <dbReference type="ARBA" id="ARBA00004871"/>
    </source>
</evidence>
<evidence type="ECO:0000256" key="7">
    <source>
        <dbReference type="HAMAP-Rule" id="MF_00222"/>
    </source>
</evidence>
<evidence type="ECO:0000259" key="9">
    <source>
        <dbReference type="Pfam" id="PF18317"/>
    </source>
</evidence>
<name>A0A841C954_9LACT</name>
<dbReference type="GO" id="GO:0050661">
    <property type="term" value="F:NADP binding"/>
    <property type="evidence" value="ECO:0007669"/>
    <property type="project" value="InterPro"/>
</dbReference>
<comment type="function">
    <text evidence="7">Involved in the biosynthesis of the chorismate, which leads to the biosynthesis of aromatic amino acids. Catalyzes the reversible NADPH linked reduction of 3-dehydroshikimate (DHSA) to yield shikimate (SA).</text>
</comment>
<feature type="binding site" evidence="7">
    <location>
        <position position="230"/>
    </location>
    <ligand>
        <name>NADP(+)</name>
        <dbReference type="ChEBI" id="CHEBI:58349"/>
    </ligand>
</feature>
<dbReference type="GO" id="GO:0004764">
    <property type="term" value="F:shikimate 3-dehydrogenase (NADP+) activity"/>
    <property type="evidence" value="ECO:0007669"/>
    <property type="project" value="UniProtKB-UniRule"/>
</dbReference>
<accession>A0A841C954</accession>
<feature type="active site" description="Proton acceptor" evidence="7">
    <location>
        <position position="71"/>
    </location>
</feature>
<comment type="catalytic activity">
    <reaction evidence="7">
        <text>shikimate + NADP(+) = 3-dehydroshikimate + NADPH + H(+)</text>
        <dbReference type="Rhea" id="RHEA:17737"/>
        <dbReference type="ChEBI" id="CHEBI:15378"/>
        <dbReference type="ChEBI" id="CHEBI:16630"/>
        <dbReference type="ChEBI" id="CHEBI:36208"/>
        <dbReference type="ChEBI" id="CHEBI:57783"/>
        <dbReference type="ChEBI" id="CHEBI:58349"/>
        <dbReference type="EC" id="1.1.1.25"/>
    </reaction>
</comment>
<feature type="binding site" evidence="7">
    <location>
        <position position="92"/>
    </location>
    <ligand>
        <name>shikimate</name>
        <dbReference type="ChEBI" id="CHEBI:36208"/>
    </ligand>
</feature>
<dbReference type="GO" id="GO:0019632">
    <property type="term" value="P:shikimate metabolic process"/>
    <property type="evidence" value="ECO:0007669"/>
    <property type="project" value="InterPro"/>
</dbReference>
<dbReference type="InterPro" id="IPR041121">
    <property type="entry name" value="SDH_C"/>
</dbReference>
<dbReference type="UniPathway" id="UPA00053">
    <property type="reaction ID" value="UER00087"/>
</dbReference>
<dbReference type="Pfam" id="PF08501">
    <property type="entry name" value="Shikimate_dh_N"/>
    <property type="match status" value="1"/>
</dbReference>
<dbReference type="GO" id="GO:0009423">
    <property type="term" value="P:chorismate biosynthetic process"/>
    <property type="evidence" value="ECO:0007669"/>
    <property type="project" value="UniProtKB-UniRule"/>
</dbReference>
<keyword evidence="6 7" id="KW-0057">Aromatic amino acid biosynthesis</keyword>
<keyword evidence="11" id="KW-1185">Reference proteome</keyword>
<evidence type="ECO:0000256" key="2">
    <source>
        <dbReference type="ARBA" id="ARBA00012962"/>
    </source>
</evidence>
<dbReference type="SUPFAM" id="SSF53223">
    <property type="entry name" value="Aminoacid dehydrogenase-like, N-terminal domain"/>
    <property type="match status" value="1"/>
</dbReference>
<comment type="caution">
    <text evidence="7">Lacks conserved residue(s) required for the propagation of feature annotation.</text>
</comment>
<keyword evidence="3 7" id="KW-0028">Amino-acid biosynthesis</keyword>
<dbReference type="InterPro" id="IPR046346">
    <property type="entry name" value="Aminoacid_DH-like_N_sf"/>
</dbReference>
<keyword evidence="5 7" id="KW-0560">Oxidoreductase</keyword>
<dbReference type="Proteomes" id="UP000562464">
    <property type="component" value="Unassembled WGS sequence"/>
</dbReference>
<feature type="binding site" evidence="7">
    <location>
        <begin position="131"/>
        <end position="135"/>
    </location>
    <ligand>
        <name>NADP(+)</name>
        <dbReference type="ChEBI" id="CHEBI:58349"/>
    </ligand>
</feature>
<feature type="binding site" evidence="7">
    <location>
        <position position="107"/>
    </location>
    <ligand>
        <name>shikimate</name>
        <dbReference type="ChEBI" id="CHEBI:36208"/>
    </ligand>
</feature>
<feature type="binding site" evidence="7">
    <location>
        <position position="232"/>
    </location>
    <ligand>
        <name>shikimate</name>
        <dbReference type="ChEBI" id="CHEBI:36208"/>
    </ligand>
</feature>
<evidence type="ECO:0000313" key="11">
    <source>
        <dbReference type="Proteomes" id="UP000562464"/>
    </source>
</evidence>
<proteinExistence type="inferred from homology"/>
<feature type="domain" description="SDH C-terminal" evidence="9">
    <location>
        <begin position="253"/>
        <end position="282"/>
    </location>
</feature>
<organism evidence="10 11">
    <name type="scientific">Lactovum miscens</name>
    <dbReference type="NCBI Taxonomy" id="190387"/>
    <lineage>
        <taxon>Bacteria</taxon>
        <taxon>Bacillati</taxon>
        <taxon>Bacillota</taxon>
        <taxon>Bacilli</taxon>
        <taxon>Lactobacillales</taxon>
        <taxon>Streptococcaceae</taxon>
        <taxon>Lactovum</taxon>
    </lineage>
</organism>
<dbReference type="NCBIfam" id="TIGR00507">
    <property type="entry name" value="aroE"/>
    <property type="match status" value="1"/>
</dbReference>
<dbReference type="RefSeq" id="WP_183539879.1">
    <property type="nucleotide sequence ID" value="NZ_JACHHV010000015.1"/>
</dbReference>
<dbReference type="Gene3D" id="3.40.50.720">
    <property type="entry name" value="NAD(P)-binding Rossmann-like Domain"/>
    <property type="match status" value="1"/>
</dbReference>
<dbReference type="InterPro" id="IPR013708">
    <property type="entry name" value="Shikimate_DH-bd_N"/>
</dbReference>
<feature type="binding site" evidence="7">
    <location>
        <position position="260"/>
    </location>
    <ligand>
        <name>shikimate</name>
        <dbReference type="ChEBI" id="CHEBI:36208"/>
    </ligand>
</feature>